<keyword evidence="2" id="KW-0560">Oxidoreductase</keyword>
<dbReference type="Gene3D" id="1.10.630.10">
    <property type="entry name" value="Cytochrome P450"/>
    <property type="match status" value="1"/>
</dbReference>
<dbReference type="GO" id="GO:0005506">
    <property type="term" value="F:iron ion binding"/>
    <property type="evidence" value="ECO:0007669"/>
    <property type="project" value="InterPro"/>
</dbReference>
<evidence type="ECO:0000256" key="2">
    <source>
        <dbReference type="RuleBase" id="RU000461"/>
    </source>
</evidence>
<dbReference type="GO" id="GO:0020037">
    <property type="term" value="F:heme binding"/>
    <property type="evidence" value="ECO:0007669"/>
    <property type="project" value="InterPro"/>
</dbReference>
<comment type="similarity">
    <text evidence="1 2">Belongs to the cytochrome P450 family.</text>
</comment>
<dbReference type="Pfam" id="PF00067">
    <property type="entry name" value="p450"/>
    <property type="match status" value="1"/>
</dbReference>
<dbReference type="PROSITE" id="PS00086">
    <property type="entry name" value="CYTOCHROME_P450"/>
    <property type="match status" value="1"/>
</dbReference>
<dbReference type="PRINTS" id="PR00359">
    <property type="entry name" value="BP450"/>
</dbReference>
<dbReference type="GO" id="GO:0004497">
    <property type="term" value="F:monooxygenase activity"/>
    <property type="evidence" value="ECO:0007669"/>
    <property type="project" value="UniProtKB-KW"/>
</dbReference>
<name>A0A2A9F6L9_9PSEU</name>
<dbReference type="GO" id="GO:0016705">
    <property type="term" value="F:oxidoreductase activity, acting on paired donors, with incorporation or reduction of molecular oxygen"/>
    <property type="evidence" value="ECO:0007669"/>
    <property type="project" value="InterPro"/>
</dbReference>
<organism evidence="3 4">
    <name type="scientific">Amycolatopsis sulphurea</name>
    <dbReference type="NCBI Taxonomy" id="76022"/>
    <lineage>
        <taxon>Bacteria</taxon>
        <taxon>Bacillati</taxon>
        <taxon>Actinomycetota</taxon>
        <taxon>Actinomycetes</taxon>
        <taxon>Pseudonocardiales</taxon>
        <taxon>Pseudonocardiaceae</taxon>
        <taxon>Amycolatopsis</taxon>
    </lineage>
</organism>
<protein>
    <submittedName>
        <fullName evidence="3">Cytochrome P450</fullName>
    </submittedName>
</protein>
<evidence type="ECO:0000256" key="1">
    <source>
        <dbReference type="ARBA" id="ARBA00010617"/>
    </source>
</evidence>
<keyword evidence="4" id="KW-1185">Reference proteome</keyword>
<gene>
    <name evidence="3" type="ORF">ATK36_1421</name>
</gene>
<accession>A0A2A9F6L9</accession>
<dbReference type="InterPro" id="IPR036396">
    <property type="entry name" value="Cyt_P450_sf"/>
</dbReference>
<keyword evidence="2" id="KW-0503">Monooxygenase</keyword>
<dbReference type="InterPro" id="IPR002397">
    <property type="entry name" value="Cyt_P450_B"/>
</dbReference>
<dbReference type="RefSeq" id="WP_141544389.1">
    <property type="nucleotide sequence ID" value="NZ_JBIAKZ010000008.1"/>
</dbReference>
<evidence type="ECO:0000313" key="4">
    <source>
        <dbReference type="Proteomes" id="UP000243542"/>
    </source>
</evidence>
<keyword evidence="2" id="KW-0479">Metal-binding</keyword>
<proteinExistence type="inferred from homology"/>
<dbReference type="PANTHER" id="PTHR46696">
    <property type="entry name" value="P450, PUTATIVE (EUROFUNG)-RELATED"/>
    <property type="match status" value="1"/>
</dbReference>
<keyword evidence="2" id="KW-0349">Heme</keyword>
<dbReference type="InterPro" id="IPR017972">
    <property type="entry name" value="Cyt_P450_CS"/>
</dbReference>
<dbReference type="Proteomes" id="UP000243542">
    <property type="component" value="Unassembled WGS sequence"/>
</dbReference>
<sequence length="414" mass="45974">MTQQINDDHRLEGTPHGEWLRGLTVQELDEQTDEVFARLRREQPVAWVPALGAWVVSSWDLCREVATNAEDFPGGTNVMEARLFGSPLILGAEGATHADLRLAVGGQFHARTFKQRLEERIRPLAREHCAKLDPARGCELMHDYFEPVSVLSVADALGFRELTADTLQRWFHTLAMGSANTTDENGEFLDPHGFDDADVVREEVRAYLTELHARERENPADGPVGQFFRAGLPEGELRDVEYLLPSTLVLFLGGLQEPGHACGTTFLGLTTRPEQMRRVIDDPGLLGKAIAEGLRWMSPLYGGASRTAARDLSLAGQNVRAGDHLWLIYGSANVDESEFADGRTYDLDRERHPNLAFGVGRHSCVGSAYAPQVARIALEELFRAFPGIRLDPEQPPNPAGWLFRGARELHALLR</sequence>
<comment type="caution">
    <text evidence="3">The sequence shown here is derived from an EMBL/GenBank/DDBJ whole genome shotgun (WGS) entry which is preliminary data.</text>
</comment>
<dbReference type="PANTHER" id="PTHR46696:SF1">
    <property type="entry name" value="CYTOCHROME P450 YJIB-RELATED"/>
    <property type="match status" value="1"/>
</dbReference>
<dbReference type="InterPro" id="IPR001128">
    <property type="entry name" value="Cyt_P450"/>
</dbReference>
<dbReference type="SUPFAM" id="SSF48264">
    <property type="entry name" value="Cytochrome P450"/>
    <property type="match status" value="1"/>
</dbReference>
<dbReference type="AlphaFoldDB" id="A0A2A9F6L9"/>
<reference evidence="3 4" key="1">
    <citation type="submission" date="2017-10" db="EMBL/GenBank/DDBJ databases">
        <title>Sequencing the genomes of 1000 actinobacteria strains.</title>
        <authorList>
            <person name="Klenk H.-P."/>
        </authorList>
    </citation>
    <scope>NUCLEOTIDE SEQUENCE [LARGE SCALE GENOMIC DNA]</scope>
    <source>
        <strain evidence="3 4">DSM 46092</strain>
    </source>
</reference>
<dbReference type="EMBL" id="PDJK01000002">
    <property type="protein sequence ID" value="PFG46446.1"/>
    <property type="molecule type" value="Genomic_DNA"/>
</dbReference>
<evidence type="ECO:0000313" key="3">
    <source>
        <dbReference type="EMBL" id="PFG46446.1"/>
    </source>
</evidence>
<keyword evidence="2" id="KW-0408">Iron</keyword>